<gene>
    <name evidence="1" type="ORF">KU306_11380</name>
</gene>
<dbReference type="PANTHER" id="PTHR34822:SF1">
    <property type="entry name" value="GRPB FAMILY PROTEIN"/>
    <property type="match status" value="1"/>
</dbReference>
<dbReference type="PANTHER" id="PTHR34822">
    <property type="entry name" value="GRPB DOMAIN PROTEIN (AFU_ORTHOLOGUE AFUA_1G01530)"/>
    <property type="match status" value="1"/>
</dbReference>
<evidence type="ECO:0000313" key="2">
    <source>
        <dbReference type="Proteomes" id="UP001058330"/>
    </source>
</evidence>
<evidence type="ECO:0000313" key="1">
    <source>
        <dbReference type="EMBL" id="UVE49517.1"/>
    </source>
</evidence>
<sequence>MVSIDDDPIELVPSKYERWCDEFVAERNRILSTLTTSGLEPAIQRIDHVGSTAVPDLAAKDVVDLDIVVADDVVSDVSQVLEATLGGDRVENSERWHPVFRRQDGQRFNDHVFGASSDKWKVSVVTRDVLRTHPNLCAEYEQLKRELTAEHDDVTAYSEGKRAFIERVLGVARADRNIQYEFALPAEL</sequence>
<organism evidence="1 2">
    <name type="scientific">Haloferax larsenii</name>
    <dbReference type="NCBI Taxonomy" id="302484"/>
    <lineage>
        <taxon>Archaea</taxon>
        <taxon>Methanobacteriati</taxon>
        <taxon>Methanobacteriota</taxon>
        <taxon>Stenosarchaea group</taxon>
        <taxon>Halobacteria</taxon>
        <taxon>Halobacteriales</taxon>
        <taxon>Haloferacaceae</taxon>
        <taxon>Haloferax</taxon>
    </lineage>
</organism>
<dbReference type="Pfam" id="PF04229">
    <property type="entry name" value="GrpB"/>
    <property type="match status" value="1"/>
</dbReference>
<reference evidence="1" key="1">
    <citation type="submission" date="2021-07" db="EMBL/GenBank/DDBJ databases">
        <title>Studies on halocins as antimicrobial molecules from haloarchaea.</title>
        <authorList>
            <person name="Kumar S."/>
            <person name="Khare S.K."/>
        </authorList>
    </citation>
    <scope>NUCLEOTIDE SEQUENCE</scope>
    <source>
        <strain evidence="1">NCIM 5678</strain>
    </source>
</reference>
<dbReference type="InterPro" id="IPR007344">
    <property type="entry name" value="GrpB/CoaE"/>
</dbReference>
<dbReference type="SUPFAM" id="SSF81301">
    <property type="entry name" value="Nucleotidyltransferase"/>
    <property type="match status" value="1"/>
</dbReference>
<dbReference type="InterPro" id="IPR043519">
    <property type="entry name" value="NT_sf"/>
</dbReference>
<dbReference type="RefSeq" id="WP_258301987.1">
    <property type="nucleotide sequence ID" value="NZ_CP078063.1"/>
</dbReference>
<dbReference type="EMBL" id="CP078063">
    <property type="protein sequence ID" value="UVE49517.1"/>
    <property type="molecule type" value="Genomic_DNA"/>
</dbReference>
<dbReference type="Gene3D" id="3.30.460.10">
    <property type="entry name" value="Beta Polymerase, domain 2"/>
    <property type="match status" value="1"/>
</dbReference>
<name>A0ABY5RD32_HALLR</name>
<keyword evidence="2" id="KW-1185">Reference proteome</keyword>
<proteinExistence type="predicted"/>
<dbReference type="GeneID" id="74529513"/>
<protein>
    <submittedName>
        <fullName evidence="1">GrpB family protein</fullName>
    </submittedName>
</protein>
<dbReference type="Proteomes" id="UP001058330">
    <property type="component" value="Chromosome"/>
</dbReference>
<accession>A0ABY5RD32</accession>